<dbReference type="InterPro" id="IPR011990">
    <property type="entry name" value="TPR-like_helical_dom_sf"/>
</dbReference>
<dbReference type="EMBL" id="QLLN01000003">
    <property type="protein sequence ID" value="RAJ12425.1"/>
    <property type="molecule type" value="Genomic_DNA"/>
</dbReference>
<evidence type="ECO:0000256" key="1">
    <source>
        <dbReference type="SAM" id="Phobius"/>
    </source>
</evidence>
<dbReference type="Proteomes" id="UP000249696">
    <property type="component" value="Unassembled WGS sequence"/>
</dbReference>
<sequence length="241" mass="27364">MNELDLELYEAYLDNTLDPAAKKTFEARLLDDTSFAQSFEAYKETSAYLTGKFSDQEELNAFENNLENISKEHFTKKAPSSYKSEIWKYAAAIVLLITIGGYFLMDNDRPAYNDFATYPSISLVQRSSGDPMAKKAENAFNNKSFEEATSYLNELLNNDPNNQELLLYRGIAQIETEDYANAYKDLDKVASGSSVYKNEALWQKALGLLKQKNYNKCKLVLVEIPPTADEYNKAQALLKKL</sequence>
<accession>A0A327R8C8</accession>
<dbReference type="OrthoDB" id="979271at2"/>
<dbReference type="AlphaFoldDB" id="A0A327R8C8"/>
<dbReference type="Gene3D" id="1.25.40.10">
    <property type="entry name" value="Tetratricopeptide repeat domain"/>
    <property type="match status" value="1"/>
</dbReference>
<keyword evidence="1" id="KW-0812">Transmembrane</keyword>
<name>A0A327R8C8_9FLAO</name>
<gene>
    <name evidence="2" type="ORF">LV92_01660</name>
</gene>
<dbReference type="RefSeq" id="WP_111623174.1">
    <property type="nucleotide sequence ID" value="NZ_QLLN01000003.1"/>
</dbReference>
<comment type="caution">
    <text evidence="2">The sequence shown here is derived from an EMBL/GenBank/DDBJ whole genome shotgun (WGS) entry which is preliminary data.</text>
</comment>
<reference evidence="2 3" key="1">
    <citation type="submission" date="2018-06" db="EMBL/GenBank/DDBJ databases">
        <title>Genomic Encyclopedia of Archaeal and Bacterial Type Strains, Phase II (KMG-II): from individual species to whole genera.</title>
        <authorList>
            <person name="Goeker M."/>
        </authorList>
    </citation>
    <scope>NUCLEOTIDE SEQUENCE [LARGE SCALE GENOMIC DNA]</scope>
    <source>
        <strain evidence="2 3">DSM 23522</strain>
    </source>
</reference>
<evidence type="ECO:0000313" key="3">
    <source>
        <dbReference type="Proteomes" id="UP000249696"/>
    </source>
</evidence>
<dbReference type="SUPFAM" id="SSF48452">
    <property type="entry name" value="TPR-like"/>
    <property type="match status" value="1"/>
</dbReference>
<organism evidence="2 3">
    <name type="scientific">Arenibacter echinorum</name>
    <dbReference type="NCBI Taxonomy" id="440515"/>
    <lineage>
        <taxon>Bacteria</taxon>
        <taxon>Pseudomonadati</taxon>
        <taxon>Bacteroidota</taxon>
        <taxon>Flavobacteriia</taxon>
        <taxon>Flavobacteriales</taxon>
        <taxon>Flavobacteriaceae</taxon>
        <taxon>Arenibacter</taxon>
    </lineage>
</organism>
<keyword evidence="3" id="KW-1185">Reference proteome</keyword>
<feature type="transmembrane region" description="Helical" evidence="1">
    <location>
        <begin position="86"/>
        <end position="105"/>
    </location>
</feature>
<proteinExistence type="predicted"/>
<evidence type="ECO:0000313" key="2">
    <source>
        <dbReference type="EMBL" id="RAJ12425.1"/>
    </source>
</evidence>
<protein>
    <submittedName>
        <fullName evidence="2">Uncharacterized protein</fullName>
    </submittedName>
</protein>
<keyword evidence="1" id="KW-1133">Transmembrane helix</keyword>
<keyword evidence="1" id="KW-0472">Membrane</keyword>